<proteinExistence type="predicted"/>
<organism evidence="1 2">
    <name type="scientific">Legionella pneumophila subsp. pascullei</name>
    <dbReference type="NCBI Taxonomy" id="91890"/>
    <lineage>
        <taxon>Bacteria</taxon>
        <taxon>Pseudomonadati</taxon>
        <taxon>Pseudomonadota</taxon>
        <taxon>Gammaproteobacteria</taxon>
        <taxon>Legionellales</taxon>
        <taxon>Legionellaceae</taxon>
        <taxon>Legionella</taxon>
    </lineage>
</organism>
<dbReference type="EMBL" id="LS483412">
    <property type="protein sequence ID" value="SQG91014.1"/>
    <property type="molecule type" value="Genomic_DNA"/>
</dbReference>
<protein>
    <submittedName>
        <fullName evidence="1">Uncharacterized protein</fullName>
    </submittedName>
</protein>
<dbReference type="Proteomes" id="UP000249566">
    <property type="component" value="Chromosome 1"/>
</dbReference>
<evidence type="ECO:0000313" key="2">
    <source>
        <dbReference type="Proteomes" id="UP000249566"/>
    </source>
</evidence>
<gene>
    <name evidence="1" type="ORF">NCTC12272_02223</name>
</gene>
<dbReference type="AlphaFoldDB" id="A0AAX2IZI0"/>
<reference evidence="1 2" key="1">
    <citation type="submission" date="2018-06" db="EMBL/GenBank/DDBJ databases">
        <authorList>
            <consortium name="Pathogen Informatics"/>
            <person name="Doyle S."/>
        </authorList>
    </citation>
    <scope>NUCLEOTIDE SEQUENCE [LARGE SCALE GENOMIC DNA]</scope>
    <source>
        <strain evidence="1 2">NCTC12272</strain>
    </source>
</reference>
<sequence length="50" mass="5894">MTLQKCFSRPLQMQIQEIAKIYPDGYSPYQNPLLVIEISYGMYCKELFSN</sequence>
<evidence type="ECO:0000313" key="1">
    <source>
        <dbReference type="EMBL" id="SQG91014.1"/>
    </source>
</evidence>
<accession>A0AAX2IZI0</accession>
<name>A0AAX2IZI0_LEGPN</name>